<evidence type="ECO:0000259" key="6">
    <source>
        <dbReference type="PROSITE" id="PS51094"/>
    </source>
</evidence>
<dbReference type="SUPFAM" id="SSF55804">
    <property type="entry name" value="Phoshotransferase/anion transport protein"/>
    <property type="match status" value="1"/>
</dbReference>
<dbReference type="Proteomes" id="UP000297253">
    <property type="component" value="Unassembled WGS sequence"/>
</dbReference>
<dbReference type="Gene3D" id="3.40.930.10">
    <property type="entry name" value="Mannitol-specific EII, Chain A"/>
    <property type="match status" value="1"/>
</dbReference>
<dbReference type="PROSITE" id="PS51372">
    <property type="entry name" value="PRD_2"/>
    <property type="match status" value="1"/>
</dbReference>
<evidence type="ECO:0000313" key="8">
    <source>
        <dbReference type="EMBL" id="TFU97225.1"/>
    </source>
</evidence>
<reference evidence="8 9" key="1">
    <citation type="submission" date="2019-03" db="EMBL/GenBank/DDBJ databases">
        <title>Diversity of the mouse oral microbiome.</title>
        <authorList>
            <person name="Joseph S."/>
            <person name="Aduse-Opoku J."/>
            <person name="Curtis M."/>
            <person name="Wade W."/>
            <person name="Hashim A."/>
        </authorList>
    </citation>
    <scope>NUCLEOTIDE SEQUENCE [LARGE SCALE GENOMIC DNA]</scope>
    <source>
        <strain evidence="8 9">WM131</strain>
    </source>
</reference>
<proteinExistence type="predicted"/>
<dbReference type="PROSITE" id="PS51000">
    <property type="entry name" value="HTH_DEOR_2"/>
    <property type="match status" value="1"/>
</dbReference>
<evidence type="ECO:0000259" key="5">
    <source>
        <dbReference type="PROSITE" id="PS51000"/>
    </source>
</evidence>
<evidence type="ECO:0000259" key="7">
    <source>
        <dbReference type="PROSITE" id="PS51372"/>
    </source>
</evidence>
<dbReference type="Pfam" id="PF00874">
    <property type="entry name" value="PRD"/>
    <property type="match status" value="1"/>
</dbReference>
<dbReference type="RefSeq" id="WP_135182490.1">
    <property type="nucleotide sequence ID" value="NZ_JADGKZ010000014.1"/>
</dbReference>
<dbReference type="GO" id="GO:0003677">
    <property type="term" value="F:DNA binding"/>
    <property type="evidence" value="ECO:0007669"/>
    <property type="project" value="UniProtKB-KW"/>
</dbReference>
<name>A0A4Y9JBN8_9STRE</name>
<evidence type="ECO:0000256" key="3">
    <source>
        <dbReference type="ARBA" id="ARBA00023125"/>
    </source>
</evidence>
<dbReference type="PROSITE" id="PS00894">
    <property type="entry name" value="HTH_DEOR_1"/>
    <property type="match status" value="1"/>
</dbReference>
<feature type="domain" description="PTS EIIA type-2" evidence="6">
    <location>
        <begin position="528"/>
        <end position="679"/>
    </location>
</feature>
<dbReference type="InterPro" id="IPR036390">
    <property type="entry name" value="WH_DNA-bd_sf"/>
</dbReference>
<dbReference type="GO" id="GO:0003700">
    <property type="term" value="F:DNA-binding transcription factor activity"/>
    <property type="evidence" value="ECO:0007669"/>
    <property type="project" value="InterPro"/>
</dbReference>
<dbReference type="InterPro" id="IPR050661">
    <property type="entry name" value="BglG_antiterminators"/>
</dbReference>
<dbReference type="SMART" id="SM00420">
    <property type="entry name" value="HTH_DEOR"/>
    <property type="match status" value="1"/>
</dbReference>
<accession>A0A4Y9JBN8</accession>
<dbReference type="InterPro" id="IPR016152">
    <property type="entry name" value="PTrfase/Anion_transptr"/>
</dbReference>
<evidence type="ECO:0000256" key="4">
    <source>
        <dbReference type="ARBA" id="ARBA00023163"/>
    </source>
</evidence>
<dbReference type="CDD" id="cd00211">
    <property type="entry name" value="PTS_IIA_fru"/>
    <property type="match status" value="1"/>
</dbReference>
<dbReference type="Gene3D" id="1.10.10.10">
    <property type="entry name" value="Winged helix-like DNA-binding domain superfamily/Winged helix DNA-binding domain"/>
    <property type="match status" value="2"/>
</dbReference>
<dbReference type="InterPro" id="IPR001034">
    <property type="entry name" value="DeoR_HTH"/>
</dbReference>
<dbReference type="InterPro" id="IPR011608">
    <property type="entry name" value="PRD"/>
</dbReference>
<dbReference type="EMBL" id="SPPD01000014">
    <property type="protein sequence ID" value="TFU97225.1"/>
    <property type="molecule type" value="Genomic_DNA"/>
</dbReference>
<comment type="caution">
    <text evidence="8">The sequence shown here is derived from an EMBL/GenBank/DDBJ whole genome shotgun (WGS) entry which is preliminary data.</text>
</comment>
<protein>
    <submittedName>
        <fullName evidence="8">HTH domain-containing protein</fullName>
    </submittedName>
</protein>
<evidence type="ECO:0000256" key="2">
    <source>
        <dbReference type="ARBA" id="ARBA00023015"/>
    </source>
</evidence>
<dbReference type="OrthoDB" id="3175596at2"/>
<dbReference type="SUPFAM" id="SSF46785">
    <property type="entry name" value="Winged helix' DNA-binding domain"/>
    <property type="match status" value="1"/>
</dbReference>
<evidence type="ECO:0000313" key="9">
    <source>
        <dbReference type="Proteomes" id="UP000297253"/>
    </source>
</evidence>
<dbReference type="InterPro" id="IPR018356">
    <property type="entry name" value="Tscrpt_reg_HTH_DeoR_CS"/>
</dbReference>
<evidence type="ECO:0000256" key="1">
    <source>
        <dbReference type="ARBA" id="ARBA00022737"/>
    </source>
</evidence>
<organism evidence="8 9">
    <name type="scientific">Streptococcus cuniculi</name>
    <dbReference type="NCBI Taxonomy" id="1432788"/>
    <lineage>
        <taxon>Bacteria</taxon>
        <taxon>Bacillati</taxon>
        <taxon>Bacillota</taxon>
        <taxon>Bacilli</taxon>
        <taxon>Lactobacillales</taxon>
        <taxon>Streptococcaceae</taxon>
        <taxon>Streptococcus</taxon>
    </lineage>
</organism>
<dbReference type="AlphaFoldDB" id="A0A4Y9JBN8"/>
<dbReference type="Pfam" id="PF00359">
    <property type="entry name" value="PTS_EIIA_2"/>
    <property type="match status" value="1"/>
</dbReference>
<dbReference type="PROSITE" id="PS51094">
    <property type="entry name" value="PTS_EIIA_TYPE_2"/>
    <property type="match status" value="1"/>
</dbReference>
<dbReference type="InterPro" id="IPR002178">
    <property type="entry name" value="PTS_EIIA_type-2_dom"/>
</dbReference>
<dbReference type="InterPro" id="IPR036388">
    <property type="entry name" value="WH-like_DNA-bd_sf"/>
</dbReference>
<keyword evidence="4" id="KW-0804">Transcription</keyword>
<feature type="domain" description="PRD" evidence="7">
    <location>
        <begin position="278"/>
        <end position="384"/>
    </location>
</feature>
<dbReference type="PANTHER" id="PTHR30185">
    <property type="entry name" value="CRYPTIC BETA-GLUCOSIDE BGL OPERON ANTITERMINATOR"/>
    <property type="match status" value="1"/>
</dbReference>
<gene>
    <name evidence="8" type="ORF">E4T82_08955</name>
</gene>
<dbReference type="InterPro" id="IPR013196">
    <property type="entry name" value="HTH_11"/>
</dbReference>
<keyword evidence="3" id="KW-0238">DNA-binding</keyword>
<dbReference type="SUPFAM" id="SSF63520">
    <property type="entry name" value="PTS-regulatory domain, PRD"/>
    <property type="match status" value="1"/>
</dbReference>
<keyword evidence="2" id="KW-0805">Transcription regulation</keyword>
<dbReference type="Pfam" id="PF08279">
    <property type="entry name" value="HTH_11"/>
    <property type="match status" value="2"/>
</dbReference>
<feature type="domain" description="HTH deoR-type" evidence="5">
    <location>
        <begin position="1"/>
        <end position="54"/>
    </location>
</feature>
<keyword evidence="1" id="KW-0677">Repeat</keyword>
<dbReference type="Gene3D" id="1.10.1790.10">
    <property type="entry name" value="PRD domain"/>
    <property type="match status" value="1"/>
</dbReference>
<sequence length="687" mass="80561">MNQRSKEILTMLLEKSKVPLTDITEIHEVSERTIRNDIASLNDYLANLDFGSMYIKRKHVILDLQVSKLAVYEDINKFDVYEYKFSSSERSLICLLILIAHRGYVTLNQLSEKLLASRSTIVNDVKIMRELAKKHHLKIFSKANKGYQLIAKEEDIRIFLYSILSQENFKVLNSLIFDEHYEEEIGFGELRNRLFAKRHLLHLSEKLLERVLQYLVISTYRNQKGFPLHTVFRAEESALFKELVKSFTGIIPQNDLAFICQQVSESNQAELLDELINKESIRIQVTVMKFIEKISTELHIDFKEDYIFYENFSAHILRMLRKEDFQGDISLNMEDIVRSNQKIQKVVRQYLPIIEENIGRKATQTEFHYMIIHVYAAMERKKRMGSNLRVAVLTEKKSTEVFFIESKLVSNFSFNLDIYSTDDTIRGEYDLILTTLPVQHESYVQISPFITDEDYIVIANAVNQIVAEKEYHDFRLDRDIALKLYQMISQEIDEESHSRQTLKEAIKDRMFTYVDSKQVVEEDKLLYEFLTADRILLDVEATDWRESIQKVGHILLERQEITAEYLDVVTGNIEEMGPYVVISNGFAFPHAQLGNYNKQTAMGLIRLAEPVYFDDEEQDNPHNIETLPVKYVCILSTTDRKKHLKAIFNLFNLLKDTKFKIALDACQTGEDIHRLIEEQEKRMELRR</sequence>
<dbReference type="InterPro" id="IPR036634">
    <property type="entry name" value="PRD_sf"/>
</dbReference>
<dbReference type="PANTHER" id="PTHR30185:SF18">
    <property type="entry name" value="TRANSCRIPTIONAL REGULATOR MTLR"/>
    <property type="match status" value="1"/>
</dbReference>